<comment type="similarity">
    <text evidence="2">Belongs to the X(+)/potassium ATPases subunit beta family.</text>
</comment>
<keyword evidence="13" id="KW-0472">Membrane</keyword>
<dbReference type="Proteomes" id="UP001279410">
    <property type="component" value="Unassembled WGS sequence"/>
</dbReference>
<reference evidence="17" key="1">
    <citation type="submission" date="2022-08" db="EMBL/GenBank/DDBJ databases">
        <title>Genome sequencing of akame (Lates japonicus).</title>
        <authorList>
            <person name="Hashiguchi Y."/>
            <person name="Takahashi H."/>
        </authorList>
    </citation>
    <scope>NUCLEOTIDE SEQUENCE</scope>
    <source>
        <strain evidence="17">Kochi</strain>
    </source>
</reference>
<proteinExistence type="inferred from homology"/>
<dbReference type="EMBL" id="BRZM01000071">
    <property type="protein sequence ID" value="GLD64757.1"/>
    <property type="molecule type" value="Genomic_DNA"/>
</dbReference>
<name>A0AAD3RDL7_LATJO</name>
<evidence type="ECO:0000313" key="18">
    <source>
        <dbReference type="Proteomes" id="UP001279410"/>
    </source>
</evidence>
<keyword evidence="8" id="KW-0630">Potassium</keyword>
<keyword evidence="18" id="KW-1185">Reference proteome</keyword>
<keyword evidence="5" id="KW-0633">Potassium transport</keyword>
<evidence type="ECO:0000256" key="6">
    <source>
        <dbReference type="ARBA" id="ARBA00022607"/>
    </source>
</evidence>
<dbReference type="AlphaFoldDB" id="A0AAD3RDL7"/>
<keyword evidence="12" id="KW-0406">Ion transport</keyword>
<dbReference type="InterPro" id="IPR000402">
    <property type="entry name" value="Na/K_ATPase_sub_beta"/>
</dbReference>
<dbReference type="GO" id="GO:0005890">
    <property type="term" value="C:sodium:potassium-exchanging ATPase complex"/>
    <property type="evidence" value="ECO:0007669"/>
    <property type="project" value="InterPro"/>
</dbReference>
<dbReference type="GO" id="GO:0036376">
    <property type="term" value="P:sodium ion export across plasma membrane"/>
    <property type="evidence" value="ECO:0007669"/>
    <property type="project" value="TreeGrafter"/>
</dbReference>
<dbReference type="PANTHER" id="PTHR11523:SF10">
    <property type="entry name" value="SODIUM_POTASSIUM-TRANSPORTING ATPASE SUBUNIT BETA-1"/>
    <property type="match status" value="1"/>
</dbReference>
<protein>
    <submittedName>
        <fullName evidence="17">Sodium/potassium-transporting ATPase subunit beta-233-like protein</fullName>
    </submittedName>
</protein>
<evidence type="ECO:0000256" key="5">
    <source>
        <dbReference type="ARBA" id="ARBA00022538"/>
    </source>
</evidence>
<evidence type="ECO:0000256" key="16">
    <source>
        <dbReference type="ARBA" id="ARBA00023201"/>
    </source>
</evidence>
<evidence type="ECO:0000256" key="8">
    <source>
        <dbReference type="ARBA" id="ARBA00022958"/>
    </source>
</evidence>
<keyword evidence="9" id="KW-0735">Signal-anchor</keyword>
<comment type="caution">
    <text evidence="17">The sequence shown here is derived from an EMBL/GenBank/DDBJ whole genome shotgun (WGS) entry which is preliminary data.</text>
</comment>
<dbReference type="GO" id="GO:0001671">
    <property type="term" value="F:ATPase activator activity"/>
    <property type="evidence" value="ECO:0007669"/>
    <property type="project" value="TreeGrafter"/>
</dbReference>
<evidence type="ECO:0000256" key="9">
    <source>
        <dbReference type="ARBA" id="ARBA00022968"/>
    </source>
</evidence>
<keyword evidence="16" id="KW-0739">Sodium transport</keyword>
<keyword evidence="15" id="KW-0325">Glycoprotein</keyword>
<evidence type="ECO:0000256" key="2">
    <source>
        <dbReference type="ARBA" id="ARBA00005876"/>
    </source>
</evidence>
<evidence type="ECO:0000256" key="14">
    <source>
        <dbReference type="ARBA" id="ARBA00023157"/>
    </source>
</evidence>
<dbReference type="GO" id="GO:0030007">
    <property type="term" value="P:intracellular potassium ion homeostasis"/>
    <property type="evidence" value="ECO:0007669"/>
    <property type="project" value="TreeGrafter"/>
</dbReference>
<evidence type="ECO:0000256" key="11">
    <source>
        <dbReference type="ARBA" id="ARBA00023053"/>
    </source>
</evidence>
<dbReference type="PANTHER" id="PTHR11523">
    <property type="entry name" value="SODIUM/POTASSIUM-DEPENDENT ATPASE BETA SUBUNIT"/>
    <property type="match status" value="1"/>
</dbReference>
<keyword evidence="7" id="KW-0812">Transmembrane</keyword>
<keyword evidence="14" id="KW-1015">Disulfide bond</keyword>
<evidence type="ECO:0000256" key="4">
    <source>
        <dbReference type="ARBA" id="ARBA00022475"/>
    </source>
</evidence>
<dbReference type="Pfam" id="PF00287">
    <property type="entry name" value="Na_K-ATPase"/>
    <property type="match status" value="1"/>
</dbReference>
<dbReference type="Gene3D" id="2.60.40.1660">
    <property type="entry name" value="Na, k-atpase alpha subunit"/>
    <property type="match status" value="1"/>
</dbReference>
<keyword evidence="4" id="KW-1003">Cell membrane</keyword>
<keyword evidence="3" id="KW-0813">Transport</keyword>
<evidence type="ECO:0000256" key="1">
    <source>
        <dbReference type="ARBA" id="ARBA00004401"/>
    </source>
</evidence>
<evidence type="ECO:0000256" key="12">
    <source>
        <dbReference type="ARBA" id="ARBA00023065"/>
    </source>
</evidence>
<comment type="subcellular location">
    <subcellularLocation>
        <location evidence="1">Cell membrane</location>
        <topology evidence="1">Single-pass type II membrane protein</topology>
    </subcellularLocation>
</comment>
<evidence type="ECO:0000256" key="3">
    <source>
        <dbReference type="ARBA" id="ARBA00022448"/>
    </source>
</evidence>
<keyword evidence="11" id="KW-0915">Sodium</keyword>
<evidence type="ECO:0000256" key="15">
    <source>
        <dbReference type="ARBA" id="ARBA00023180"/>
    </source>
</evidence>
<accession>A0AAD3RDL7</accession>
<keyword evidence="10" id="KW-1133">Transmembrane helix</keyword>
<evidence type="ECO:0000313" key="17">
    <source>
        <dbReference type="EMBL" id="GLD64757.1"/>
    </source>
</evidence>
<organism evidence="17 18">
    <name type="scientific">Lates japonicus</name>
    <name type="common">Japanese lates</name>
    <dbReference type="NCBI Taxonomy" id="270547"/>
    <lineage>
        <taxon>Eukaryota</taxon>
        <taxon>Metazoa</taxon>
        <taxon>Chordata</taxon>
        <taxon>Craniata</taxon>
        <taxon>Vertebrata</taxon>
        <taxon>Euteleostomi</taxon>
        <taxon>Actinopterygii</taxon>
        <taxon>Neopterygii</taxon>
        <taxon>Teleostei</taxon>
        <taxon>Neoteleostei</taxon>
        <taxon>Acanthomorphata</taxon>
        <taxon>Carangaria</taxon>
        <taxon>Carangaria incertae sedis</taxon>
        <taxon>Centropomidae</taxon>
        <taxon>Lates</taxon>
    </lineage>
</organism>
<gene>
    <name evidence="17" type="ORF">AKAME5_001627600</name>
</gene>
<feature type="non-terminal residue" evidence="17">
    <location>
        <position position="1"/>
    </location>
</feature>
<sequence>KEEDAGKIGEIKYHGIGSGFPLQYYPYYGKLLHPQYLQPLVALQFTNLTLNTELRIECKVFGDNIDYNDKDRYQGRFDIKIQINSL</sequence>
<dbReference type="GO" id="GO:1990573">
    <property type="term" value="P:potassium ion import across plasma membrane"/>
    <property type="evidence" value="ECO:0007669"/>
    <property type="project" value="TreeGrafter"/>
</dbReference>
<evidence type="ECO:0000256" key="10">
    <source>
        <dbReference type="ARBA" id="ARBA00022989"/>
    </source>
</evidence>
<evidence type="ECO:0000256" key="7">
    <source>
        <dbReference type="ARBA" id="ARBA00022692"/>
    </source>
</evidence>
<dbReference type="GO" id="GO:0006883">
    <property type="term" value="P:intracellular sodium ion homeostasis"/>
    <property type="evidence" value="ECO:0007669"/>
    <property type="project" value="TreeGrafter"/>
</dbReference>
<dbReference type="InterPro" id="IPR038702">
    <property type="entry name" value="Na/K_ATPase_sub_beta_sf"/>
</dbReference>
<keyword evidence="6" id="KW-0740">Sodium/potassium transport</keyword>
<evidence type="ECO:0000256" key="13">
    <source>
        <dbReference type="ARBA" id="ARBA00023136"/>
    </source>
</evidence>